<evidence type="ECO:0000313" key="7">
    <source>
        <dbReference type="Proteomes" id="UP001321475"/>
    </source>
</evidence>
<dbReference type="SUPFAM" id="SSF48498">
    <property type="entry name" value="Tetracyclin repressor-like, C-terminal domain"/>
    <property type="match status" value="1"/>
</dbReference>
<dbReference type="RefSeq" id="WP_286218946.1">
    <property type="nucleotide sequence ID" value="NZ_AP027729.1"/>
</dbReference>
<keyword evidence="1" id="KW-0805">Transcription regulation</keyword>
<dbReference type="Pfam" id="PF17920">
    <property type="entry name" value="TetR_C_16"/>
    <property type="match status" value="1"/>
</dbReference>
<sequence>MSAARTGGARAGRPVGSDGSNREVILSAARREFAANGYRGATLRSIAAAAGFDVALLSHYFGNKDGLFAATLELPAGAPQVLATALAGPAAERGVRLTRGYLSLWEDPSTGGQMRVLARSALSNEVAGERFRGLLSGVVAAPDIDLLPGGREGFVLAMSHLLGVAITRYLVRVPPLADLDVGDVVARVAPAVQGHLDGLPEPGATGAQPA</sequence>
<dbReference type="InterPro" id="IPR001647">
    <property type="entry name" value="HTH_TetR"/>
</dbReference>
<dbReference type="InterPro" id="IPR050109">
    <property type="entry name" value="HTH-type_TetR-like_transc_reg"/>
</dbReference>
<keyword evidence="2 4" id="KW-0238">DNA-binding</keyword>
<dbReference type="InterPro" id="IPR036271">
    <property type="entry name" value="Tet_transcr_reg_TetR-rel_C_sf"/>
</dbReference>
<dbReference type="InterPro" id="IPR041678">
    <property type="entry name" value="TetR_C_16"/>
</dbReference>
<dbReference type="Gene3D" id="1.10.357.10">
    <property type="entry name" value="Tetracycline Repressor, domain 2"/>
    <property type="match status" value="1"/>
</dbReference>
<feature type="DNA-binding region" description="H-T-H motif" evidence="4">
    <location>
        <begin position="42"/>
        <end position="61"/>
    </location>
</feature>
<dbReference type="InterPro" id="IPR009057">
    <property type="entry name" value="Homeodomain-like_sf"/>
</dbReference>
<evidence type="ECO:0000256" key="1">
    <source>
        <dbReference type="ARBA" id="ARBA00023015"/>
    </source>
</evidence>
<dbReference type="Proteomes" id="UP001321475">
    <property type="component" value="Chromosome"/>
</dbReference>
<dbReference type="PANTHER" id="PTHR30055">
    <property type="entry name" value="HTH-TYPE TRANSCRIPTIONAL REGULATOR RUTR"/>
    <property type="match status" value="1"/>
</dbReference>
<evidence type="ECO:0000256" key="3">
    <source>
        <dbReference type="ARBA" id="ARBA00023163"/>
    </source>
</evidence>
<organism evidence="6 7">
    <name type="scientific">Paraoerskovia sediminicola</name>
    <dbReference type="NCBI Taxonomy" id="1138587"/>
    <lineage>
        <taxon>Bacteria</taxon>
        <taxon>Bacillati</taxon>
        <taxon>Actinomycetota</taxon>
        <taxon>Actinomycetes</taxon>
        <taxon>Micrococcales</taxon>
        <taxon>Cellulomonadaceae</taxon>
        <taxon>Paraoerskovia</taxon>
    </lineage>
</organism>
<evidence type="ECO:0000256" key="2">
    <source>
        <dbReference type="ARBA" id="ARBA00023125"/>
    </source>
</evidence>
<dbReference type="PANTHER" id="PTHR30055:SF234">
    <property type="entry name" value="HTH-TYPE TRANSCRIPTIONAL REGULATOR BETI"/>
    <property type="match status" value="1"/>
</dbReference>
<protein>
    <submittedName>
        <fullName evidence="6">TetR family transcriptional regulator</fullName>
    </submittedName>
</protein>
<dbReference type="Pfam" id="PF00440">
    <property type="entry name" value="TetR_N"/>
    <property type="match status" value="1"/>
</dbReference>
<dbReference type="EMBL" id="AP027729">
    <property type="protein sequence ID" value="BDZ41868.1"/>
    <property type="molecule type" value="Genomic_DNA"/>
</dbReference>
<proteinExistence type="predicted"/>
<evidence type="ECO:0000256" key="4">
    <source>
        <dbReference type="PROSITE-ProRule" id="PRU00335"/>
    </source>
</evidence>
<keyword evidence="7" id="KW-1185">Reference proteome</keyword>
<name>A0ABN6XCM9_9CELL</name>
<reference evidence="7" key="1">
    <citation type="journal article" date="2019" name="Int. J. Syst. Evol. Microbiol.">
        <title>The Global Catalogue of Microorganisms (GCM) 10K type strain sequencing project: providing services to taxonomists for standard genome sequencing and annotation.</title>
        <authorList>
            <consortium name="The Broad Institute Genomics Platform"/>
            <consortium name="The Broad Institute Genome Sequencing Center for Infectious Disease"/>
            <person name="Wu L."/>
            <person name="Ma J."/>
        </authorList>
    </citation>
    <scope>NUCLEOTIDE SEQUENCE [LARGE SCALE GENOMIC DNA]</scope>
    <source>
        <strain evidence="7">NBRC 108565</strain>
    </source>
</reference>
<keyword evidence="3" id="KW-0804">Transcription</keyword>
<dbReference type="PRINTS" id="PR00455">
    <property type="entry name" value="HTHTETR"/>
</dbReference>
<dbReference type="SUPFAM" id="SSF46689">
    <property type="entry name" value="Homeodomain-like"/>
    <property type="match status" value="1"/>
</dbReference>
<accession>A0ABN6XCM9</accession>
<feature type="domain" description="HTH tetR-type" evidence="5">
    <location>
        <begin position="19"/>
        <end position="79"/>
    </location>
</feature>
<dbReference type="PROSITE" id="PS50977">
    <property type="entry name" value="HTH_TETR_2"/>
    <property type="match status" value="1"/>
</dbReference>
<dbReference type="Gene3D" id="1.10.10.60">
    <property type="entry name" value="Homeodomain-like"/>
    <property type="match status" value="1"/>
</dbReference>
<evidence type="ECO:0000259" key="5">
    <source>
        <dbReference type="PROSITE" id="PS50977"/>
    </source>
</evidence>
<evidence type="ECO:0000313" key="6">
    <source>
        <dbReference type="EMBL" id="BDZ41868.1"/>
    </source>
</evidence>
<gene>
    <name evidence="6" type="ORF">GCM10025865_11670</name>
</gene>